<evidence type="ECO:0000313" key="1">
    <source>
        <dbReference type="EMBL" id="ORY63001.1"/>
    </source>
</evidence>
<evidence type="ECO:0000313" key="2">
    <source>
        <dbReference type="Proteomes" id="UP000193689"/>
    </source>
</evidence>
<dbReference type="RefSeq" id="XP_040714658.1">
    <property type="nucleotide sequence ID" value="XM_040860392.1"/>
</dbReference>
<sequence length="57" mass="6505">MDPTAMKTSLPRQTMGLGSTIRVRGLGIYLQNPYSTEIRTCKRPMGTEVSWRGNLFW</sequence>
<dbReference type="AlphaFoldDB" id="A0A1Y2DUR5"/>
<organism evidence="1 2">
    <name type="scientific">Pseudomassariella vexata</name>
    <dbReference type="NCBI Taxonomy" id="1141098"/>
    <lineage>
        <taxon>Eukaryota</taxon>
        <taxon>Fungi</taxon>
        <taxon>Dikarya</taxon>
        <taxon>Ascomycota</taxon>
        <taxon>Pezizomycotina</taxon>
        <taxon>Sordariomycetes</taxon>
        <taxon>Xylariomycetidae</taxon>
        <taxon>Amphisphaeriales</taxon>
        <taxon>Pseudomassariaceae</taxon>
        <taxon>Pseudomassariella</taxon>
    </lineage>
</organism>
<dbReference type="InParanoid" id="A0A1Y2DUR5"/>
<keyword evidence="2" id="KW-1185">Reference proteome</keyword>
<dbReference type="EMBL" id="MCFJ01000008">
    <property type="protein sequence ID" value="ORY63001.1"/>
    <property type="molecule type" value="Genomic_DNA"/>
</dbReference>
<dbReference type="GeneID" id="63776604"/>
<comment type="caution">
    <text evidence="1">The sequence shown here is derived from an EMBL/GenBank/DDBJ whole genome shotgun (WGS) entry which is preliminary data.</text>
</comment>
<reference evidence="1 2" key="1">
    <citation type="submission" date="2016-07" db="EMBL/GenBank/DDBJ databases">
        <title>Pervasive Adenine N6-methylation of Active Genes in Fungi.</title>
        <authorList>
            <consortium name="DOE Joint Genome Institute"/>
            <person name="Mondo S.J."/>
            <person name="Dannebaum R.O."/>
            <person name="Kuo R.C."/>
            <person name="Labutti K."/>
            <person name="Haridas S."/>
            <person name="Kuo A."/>
            <person name="Salamov A."/>
            <person name="Ahrendt S.R."/>
            <person name="Lipzen A."/>
            <person name="Sullivan W."/>
            <person name="Andreopoulos W.B."/>
            <person name="Clum A."/>
            <person name="Lindquist E."/>
            <person name="Daum C."/>
            <person name="Ramamoorthy G.K."/>
            <person name="Gryganskyi A."/>
            <person name="Culley D."/>
            <person name="Magnuson J.K."/>
            <person name="James T.Y."/>
            <person name="O'Malley M.A."/>
            <person name="Stajich J.E."/>
            <person name="Spatafora J.W."/>
            <person name="Visel A."/>
            <person name="Grigoriev I.V."/>
        </authorList>
    </citation>
    <scope>NUCLEOTIDE SEQUENCE [LARGE SCALE GENOMIC DNA]</scope>
    <source>
        <strain evidence="1 2">CBS 129021</strain>
    </source>
</reference>
<dbReference type="Proteomes" id="UP000193689">
    <property type="component" value="Unassembled WGS sequence"/>
</dbReference>
<accession>A0A1Y2DUR5</accession>
<proteinExistence type="predicted"/>
<protein>
    <submittedName>
        <fullName evidence="1">Uncharacterized protein</fullName>
    </submittedName>
</protein>
<name>A0A1Y2DUR5_9PEZI</name>
<gene>
    <name evidence="1" type="ORF">BCR38DRAFT_435644</name>
</gene>